<protein>
    <recommendedName>
        <fullName evidence="4">Transmembrane protein (PGPGW)</fullName>
    </recommendedName>
</protein>
<evidence type="ECO:0000313" key="3">
    <source>
        <dbReference type="Proteomes" id="UP000199628"/>
    </source>
</evidence>
<accession>A0A1G6Z2H2</accession>
<keyword evidence="1" id="KW-0812">Transmembrane</keyword>
<reference evidence="3" key="1">
    <citation type="submission" date="2016-10" db="EMBL/GenBank/DDBJ databases">
        <authorList>
            <person name="Varghese N."/>
            <person name="Submissions S."/>
        </authorList>
    </citation>
    <scope>NUCLEOTIDE SEQUENCE [LARGE SCALE GENOMIC DNA]</scope>
    <source>
        <strain evidence="3">CGMCC 1.9108</strain>
    </source>
</reference>
<proteinExistence type="predicted"/>
<dbReference type="EMBL" id="FMZV01000012">
    <property type="protein sequence ID" value="SDD96147.1"/>
    <property type="molecule type" value="Genomic_DNA"/>
</dbReference>
<dbReference type="Proteomes" id="UP000199628">
    <property type="component" value="Unassembled WGS sequence"/>
</dbReference>
<keyword evidence="1" id="KW-1133">Transmembrane helix</keyword>
<name>A0A1G6Z2H2_9RHOB</name>
<keyword evidence="3" id="KW-1185">Reference proteome</keyword>
<evidence type="ECO:0008006" key="4">
    <source>
        <dbReference type="Google" id="ProtNLM"/>
    </source>
</evidence>
<evidence type="ECO:0000256" key="1">
    <source>
        <dbReference type="SAM" id="Phobius"/>
    </source>
</evidence>
<keyword evidence="1" id="KW-0472">Membrane</keyword>
<gene>
    <name evidence="2" type="ORF">SAMN04488239_11261</name>
</gene>
<feature type="transmembrane region" description="Helical" evidence="1">
    <location>
        <begin position="29"/>
        <end position="47"/>
    </location>
</feature>
<sequence>MSDWHKRRAALRTRLHPMLQRIRRNVPRGLRIVVGLLLIIGGLFGFLPILGFWMIPLGVLVAAMDVELYRRWKRRKRRSVSEKH</sequence>
<dbReference type="RefSeq" id="WP_245706562.1">
    <property type="nucleotide sequence ID" value="NZ_FMZV01000012.1"/>
</dbReference>
<dbReference type="AlphaFoldDB" id="A0A1G6Z2H2"/>
<organism evidence="2 3">
    <name type="scientific">Ruegeria marina</name>
    <dbReference type="NCBI Taxonomy" id="639004"/>
    <lineage>
        <taxon>Bacteria</taxon>
        <taxon>Pseudomonadati</taxon>
        <taxon>Pseudomonadota</taxon>
        <taxon>Alphaproteobacteria</taxon>
        <taxon>Rhodobacterales</taxon>
        <taxon>Roseobacteraceae</taxon>
        <taxon>Ruegeria</taxon>
    </lineage>
</organism>
<evidence type="ECO:0000313" key="2">
    <source>
        <dbReference type="EMBL" id="SDD96147.1"/>
    </source>
</evidence>
<dbReference type="STRING" id="639004.SAMN04488239_11261"/>